<dbReference type="GO" id="GO:0016853">
    <property type="term" value="F:isomerase activity"/>
    <property type="evidence" value="ECO:0007669"/>
    <property type="project" value="UniProtKB-KW"/>
</dbReference>
<dbReference type="OrthoDB" id="9806359at2"/>
<evidence type="ECO:0000256" key="6">
    <source>
        <dbReference type="ARBA" id="ARBA00023134"/>
    </source>
</evidence>
<dbReference type="InterPro" id="IPR051161">
    <property type="entry name" value="Mannose-6P_isomerase_type2"/>
</dbReference>
<comment type="caution">
    <text evidence="12">The sequence shown here is derived from an EMBL/GenBank/DDBJ whole genome shotgun (WGS) entry which is preliminary data.</text>
</comment>
<evidence type="ECO:0000259" key="9">
    <source>
        <dbReference type="Pfam" id="PF00483"/>
    </source>
</evidence>
<dbReference type="FunFam" id="3.90.550.10:FF:000046">
    <property type="entry name" value="Mannose-1-phosphate guanylyltransferase (GDP)"/>
    <property type="match status" value="1"/>
</dbReference>
<dbReference type="FunFam" id="2.60.120.10:FF:000032">
    <property type="entry name" value="Mannose-1-phosphate guanylyltransferase/mannose-6-phosphate isomerase"/>
    <property type="match status" value="1"/>
</dbReference>
<dbReference type="GO" id="GO:0004475">
    <property type="term" value="F:mannose-1-phosphate guanylyltransferase (GTP) activity"/>
    <property type="evidence" value="ECO:0007669"/>
    <property type="project" value="UniProtKB-EC"/>
</dbReference>
<gene>
    <name evidence="12" type="primary">cpsB</name>
    <name evidence="12" type="ORF">A4A58_17785</name>
</gene>
<dbReference type="Gene3D" id="3.90.550.10">
    <property type="entry name" value="Spore Coat Polysaccharide Biosynthesis Protein SpsA, Chain A"/>
    <property type="match status" value="1"/>
</dbReference>
<evidence type="ECO:0000256" key="4">
    <source>
        <dbReference type="ARBA" id="ARBA00022695"/>
    </source>
</evidence>
<dbReference type="InterPro" id="IPR006375">
    <property type="entry name" value="Man1P_GuaTrfase/Man6P_Isoase"/>
</dbReference>
<comment type="similarity">
    <text evidence="1 8">Belongs to the mannose-6-phosphate isomerase type 2 family.</text>
</comment>
<keyword evidence="5" id="KW-0547">Nucleotide-binding</keyword>
<dbReference type="STRING" id="943830.A4A58_17785"/>
<dbReference type="SUPFAM" id="SSF53448">
    <property type="entry name" value="Nucleotide-diphospho-sugar transferases"/>
    <property type="match status" value="1"/>
</dbReference>
<dbReference type="InterPro" id="IPR014710">
    <property type="entry name" value="RmlC-like_jellyroll"/>
</dbReference>
<keyword evidence="6" id="KW-0342">GTP-binding</keyword>
<dbReference type="InterPro" id="IPR011051">
    <property type="entry name" value="RmlC_Cupin_sf"/>
</dbReference>
<dbReference type="RefSeq" id="WP_068738141.1">
    <property type="nucleotide sequence ID" value="NZ_LVYV01000055.1"/>
</dbReference>
<dbReference type="Pfam" id="PF01050">
    <property type="entry name" value="MannoseP_isomer"/>
    <property type="match status" value="1"/>
</dbReference>
<dbReference type="InterPro" id="IPR054566">
    <property type="entry name" value="ManC/GMP-like_b-helix"/>
</dbReference>
<sequence length="470" mass="51153">MSKRIIPLIMCGGAGTRLWPSSREGRPKQFLPLFGPRSTFQDTVIRVSDAGLFDRPIVITSAAYRFMVREQLAEIGLDADILLEPARRDSGPAIAAGAAFAQARDEEAVVLALAADHVVRDVPAFVAACRAGLVVADAGHIVTFGVQPERPATEYGYISPGQVLSGEVKSVAKFVEKPDLQTATGYIEAGYLWNSGNFMFRAGMLLDEYRRVDADSVETITSAVAKAGRDLGFFTLDADAFGKAKSISVDYAVMEKTTKAAVVPVSCGWSDVGSWLAVWELSNKDAQGNAAQGVAVFEDSRNCNVASDGPVVALEGVDDLVVVATHDAVLVSRQKDANGLKRLVAKLKVTAPKVTEDHLKVHRPWGSVQALEDGERYQVKRLVVKAGERLSLQMHHHRSEHWIVVRGTAKVTINDQIKTVHENESIYIPLGATHRLENPGKIPLELIEVQTGSYLGEDDIVRIEDDYKRN</sequence>
<feature type="domain" description="Nucleotidyl transferase" evidence="9">
    <location>
        <begin position="7"/>
        <end position="287"/>
    </location>
</feature>
<evidence type="ECO:0000256" key="3">
    <source>
        <dbReference type="ARBA" id="ARBA00022679"/>
    </source>
</evidence>
<dbReference type="NCBIfam" id="TIGR01479">
    <property type="entry name" value="GMP_PMI"/>
    <property type="match status" value="1"/>
</dbReference>
<dbReference type="Proteomes" id="UP000076574">
    <property type="component" value="Unassembled WGS sequence"/>
</dbReference>
<evidence type="ECO:0000256" key="7">
    <source>
        <dbReference type="ARBA" id="ARBA00047343"/>
    </source>
</evidence>
<feature type="domain" description="Mannose-6-phosphate isomerase type II C-terminal" evidence="10">
    <location>
        <begin position="355"/>
        <end position="465"/>
    </location>
</feature>
<dbReference type="CDD" id="cd02213">
    <property type="entry name" value="cupin_PMI_typeII_C"/>
    <property type="match status" value="1"/>
</dbReference>
<dbReference type="InterPro" id="IPR001538">
    <property type="entry name" value="Man6P_isomerase-2_C"/>
</dbReference>
<keyword evidence="4 12" id="KW-0548">Nucleotidyltransferase</keyword>
<evidence type="ECO:0000256" key="5">
    <source>
        <dbReference type="ARBA" id="ARBA00022741"/>
    </source>
</evidence>
<evidence type="ECO:0000256" key="2">
    <source>
        <dbReference type="ARBA" id="ARBA00012387"/>
    </source>
</evidence>
<dbReference type="EMBL" id="LVYV01000055">
    <property type="protein sequence ID" value="KZD20590.1"/>
    <property type="molecule type" value="Genomic_DNA"/>
</dbReference>
<reference evidence="12 13" key="1">
    <citation type="submission" date="2016-03" db="EMBL/GenBank/DDBJ databases">
        <title>Microsymbionts genomes from the relict species Vavilovia formosa (Stev.) Fed.</title>
        <authorList>
            <person name="Kopat V."/>
            <person name="Chirak E."/>
            <person name="Kimeklis A."/>
            <person name="Andronov E."/>
        </authorList>
    </citation>
    <scope>NUCLEOTIDE SEQUENCE [LARGE SCALE GENOMIC DNA]</scope>
    <source>
        <strain evidence="12 13">Vaf07</strain>
    </source>
</reference>
<dbReference type="Pfam" id="PF22640">
    <property type="entry name" value="ManC_GMP_beta-helix"/>
    <property type="match status" value="1"/>
</dbReference>
<keyword evidence="3 12" id="KW-0808">Transferase</keyword>
<dbReference type="EC" id="2.7.7.13" evidence="2"/>
<accession>A0A163X959</accession>
<name>A0A163X959_9BRAD</name>
<dbReference type="InterPro" id="IPR005835">
    <property type="entry name" value="NTP_transferase_dom"/>
</dbReference>
<keyword evidence="13" id="KW-1185">Reference proteome</keyword>
<dbReference type="CDD" id="cd02509">
    <property type="entry name" value="GDP-M1P_Guanylyltransferase"/>
    <property type="match status" value="1"/>
</dbReference>
<evidence type="ECO:0000313" key="13">
    <source>
        <dbReference type="Proteomes" id="UP000076574"/>
    </source>
</evidence>
<dbReference type="PANTHER" id="PTHR46390">
    <property type="entry name" value="MANNOSE-1-PHOSPHATE GUANYLYLTRANSFERASE"/>
    <property type="match status" value="1"/>
</dbReference>
<dbReference type="Pfam" id="PF00483">
    <property type="entry name" value="NTP_transferase"/>
    <property type="match status" value="1"/>
</dbReference>
<feature type="domain" description="MannoseP isomerase/GMP-like beta-helix" evidence="11">
    <location>
        <begin position="298"/>
        <end position="347"/>
    </location>
</feature>
<evidence type="ECO:0000313" key="12">
    <source>
        <dbReference type="EMBL" id="KZD20590.1"/>
    </source>
</evidence>
<evidence type="ECO:0000256" key="1">
    <source>
        <dbReference type="ARBA" id="ARBA00006115"/>
    </source>
</evidence>
<evidence type="ECO:0000259" key="11">
    <source>
        <dbReference type="Pfam" id="PF22640"/>
    </source>
</evidence>
<proteinExistence type="inferred from homology"/>
<evidence type="ECO:0000259" key="10">
    <source>
        <dbReference type="Pfam" id="PF01050"/>
    </source>
</evidence>
<dbReference type="AlphaFoldDB" id="A0A163X959"/>
<keyword evidence="12" id="KW-0413">Isomerase</keyword>
<dbReference type="InterPro" id="IPR049577">
    <property type="entry name" value="GMPP_N"/>
</dbReference>
<evidence type="ECO:0000256" key="8">
    <source>
        <dbReference type="RuleBase" id="RU004190"/>
    </source>
</evidence>
<organism evidence="12 13">
    <name type="scientific">Tardiphaga robiniae</name>
    <dbReference type="NCBI Taxonomy" id="943830"/>
    <lineage>
        <taxon>Bacteria</taxon>
        <taxon>Pseudomonadati</taxon>
        <taxon>Pseudomonadota</taxon>
        <taxon>Alphaproteobacteria</taxon>
        <taxon>Hyphomicrobiales</taxon>
        <taxon>Nitrobacteraceae</taxon>
        <taxon>Tardiphaga</taxon>
    </lineage>
</organism>
<dbReference type="GO" id="GO:0000271">
    <property type="term" value="P:polysaccharide biosynthetic process"/>
    <property type="evidence" value="ECO:0007669"/>
    <property type="project" value="InterPro"/>
</dbReference>
<dbReference type="InterPro" id="IPR029044">
    <property type="entry name" value="Nucleotide-diphossugar_trans"/>
</dbReference>
<dbReference type="PANTHER" id="PTHR46390:SF1">
    <property type="entry name" value="MANNOSE-1-PHOSPHATE GUANYLYLTRANSFERASE"/>
    <property type="match status" value="1"/>
</dbReference>
<dbReference type="SUPFAM" id="SSF51182">
    <property type="entry name" value="RmlC-like cupins"/>
    <property type="match status" value="1"/>
</dbReference>
<protein>
    <recommendedName>
        <fullName evidence="2">mannose-1-phosphate guanylyltransferase</fullName>
        <ecNumber evidence="2">2.7.7.13</ecNumber>
    </recommendedName>
</protein>
<comment type="catalytic activity">
    <reaction evidence="7">
        <text>alpha-D-mannose 1-phosphate + GTP + H(+) = GDP-alpha-D-mannose + diphosphate</text>
        <dbReference type="Rhea" id="RHEA:15229"/>
        <dbReference type="ChEBI" id="CHEBI:15378"/>
        <dbReference type="ChEBI" id="CHEBI:33019"/>
        <dbReference type="ChEBI" id="CHEBI:37565"/>
        <dbReference type="ChEBI" id="CHEBI:57527"/>
        <dbReference type="ChEBI" id="CHEBI:58409"/>
        <dbReference type="EC" id="2.7.7.13"/>
    </reaction>
</comment>
<dbReference type="GO" id="GO:0009298">
    <property type="term" value="P:GDP-mannose biosynthetic process"/>
    <property type="evidence" value="ECO:0007669"/>
    <property type="project" value="TreeGrafter"/>
</dbReference>
<dbReference type="Gene3D" id="2.60.120.10">
    <property type="entry name" value="Jelly Rolls"/>
    <property type="match status" value="1"/>
</dbReference>
<dbReference type="GO" id="GO:0005525">
    <property type="term" value="F:GTP binding"/>
    <property type="evidence" value="ECO:0007669"/>
    <property type="project" value="UniProtKB-KW"/>
</dbReference>